<dbReference type="Pfam" id="PF00147">
    <property type="entry name" value="Fibrinogen_C"/>
    <property type="match status" value="1"/>
</dbReference>
<dbReference type="Gene3D" id="3.90.215.10">
    <property type="entry name" value="Gamma Fibrinogen, chain A, domain 1"/>
    <property type="match status" value="1"/>
</dbReference>
<dbReference type="GO" id="GO:0070527">
    <property type="term" value="P:platelet aggregation"/>
    <property type="evidence" value="ECO:0007669"/>
    <property type="project" value="TreeGrafter"/>
</dbReference>
<dbReference type="PANTHER" id="PTHR47221:SF5">
    <property type="entry name" value="FIBRINOGEN C-TERMINAL DOMAIN-CONTAINING PROTEIN"/>
    <property type="match status" value="1"/>
</dbReference>
<dbReference type="GO" id="GO:0034116">
    <property type="term" value="P:positive regulation of heterotypic cell-cell adhesion"/>
    <property type="evidence" value="ECO:0007669"/>
    <property type="project" value="TreeGrafter"/>
</dbReference>
<dbReference type="InterPro" id="IPR036056">
    <property type="entry name" value="Fibrinogen-like_C"/>
</dbReference>
<evidence type="ECO:0000256" key="4">
    <source>
        <dbReference type="ARBA" id="ARBA00023180"/>
    </source>
</evidence>
<dbReference type="PANTHER" id="PTHR47221">
    <property type="entry name" value="FIBRINOGEN ALPHA CHAIN"/>
    <property type="match status" value="1"/>
</dbReference>
<dbReference type="InterPro" id="IPR014716">
    <property type="entry name" value="Fibrinogen_a/b/g_C_1"/>
</dbReference>
<dbReference type="AlphaFoldDB" id="A0A7J6CZP2"/>
<reference evidence="7 8" key="1">
    <citation type="submission" date="2020-04" db="EMBL/GenBank/DDBJ databases">
        <title>Chromosome-level genome assembly of a cyprinid fish Onychostoma macrolepis by integration of Nanopore Sequencing, Bionano and Hi-C technology.</title>
        <authorList>
            <person name="Wang D."/>
        </authorList>
    </citation>
    <scope>NUCLEOTIDE SEQUENCE [LARGE SCALE GENOMIC DNA]</scope>
    <source>
        <strain evidence="7">SWU-2019</strain>
        <tissue evidence="7">Muscle</tissue>
    </source>
</reference>
<feature type="domain" description="Fibrinogen C-terminal" evidence="6">
    <location>
        <begin position="190"/>
        <end position="421"/>
    </location>
</feature>
<evidence type="ECO:0000256" key="2">
    <source>
        <dbReference type="ARBA" id="ARBA00022525"/>
    </source>
</evidence>
<dbReference type="GO" id="GO:0072377">
    <property type="term" value="P:blood coagulation, common pathway"/>
    <property type="evidence" value="ECO:0007669"/>
    <property type="project" value="TreeGrafter"/>
</dbReference>
<dbReference type="InterPro" id="IPR002181">
    <property type="entry name" value="Fibrinogen_a/b/g_C_dom"/>
</dbReference>
<dbReference type="PROSITE" id="PS51406">
    <property type="entry name" value="FIBRINOGEN_C_2"/>
    <property type="match status" value="1"/>
</dbReference>
<dbReference type="PROSITE" id="PS00514">
    <property type="entry name" value="FIBRINOGEN_C_1"/>
    <property type="match status" value="1"/>
</dbReference>
<keyword evidence="8" id="KW-1185">Reference proteome</keyword>
<dbReference type="CDD" id="cd00087">
    <property type="entry name" value="FReD"/>
    <property type="match status" value="1"/>
</dbReference>
<sequence length="422" mass="47549">MTSWLYLPGPLLFFFFFLAGEAATAGFALFADAFFILVAAGAGASRDILVAGPPNGRCEGSCSATASPPKVHHPHSQDSRIRKTPENRKTAQVSDTSEHLIQLQRCMLQHESVVVSQGDRSDSLVAFLALMAAVLTECDLHCHSQRLREMATRLESVVGKNGEKDLLLLLKSITDSKPNGLKPRTPTVPPSAGLYPQDCHEIYQLGIKENGIYTIQPDPKRPALEAMCDMVSAGGGWTVFQHRFDGQTDFNRTWQEYRDGFGSPQTEHWLGNAVLYALTASGHHTLRITLQDWHEQTRHANYNNFKVAGENQRFRLTARDYHGDAGNAFSYSKQYNHDGRAFSTYDRDHDRYTAGNCARYYGAGWWFDSCLAANLNGRYYHGRYTGITDGIYWGTWYILTDYRTGERYSFKSVEMKTRPRRS</sequence>
<keyword evidence="2" id="KW-0964">Secreted</keyword>
<gene>
    <name evidence="7" type="ORF">G5714_007197</name>
</gene>
<dbReference type="GO" id="GO:0005577">
    <property type="term" value="C:fibrinogen complex"/>
    <property type="evidence" value="ECO:0007669"/>
    <property type="project" value="TreeGrafter"/>
</dbReference>
<dbReference type="Proteomes" id="UP000579812">
    <property type="component" value="Unassembled WGS sequence"/>
</dbReference>
<dbReference type="EMBL" id="JAAMOB010000006">
    <property type="protein sequence ID" value="KAF4112402.1"/>
    <property type="molecule type" value="Genomic_DNA"/>
</dbReference>
<dbReference type="InterPro" id="IPR037579">
    <property type="entry name" value="FIB_ANG-like"/>
</dbReference>
<evidence type="ECO:0000256" key="3">
    <source>
        <dbReference type="ARBA" id="ARBA00023157"/>
    </source>
</evidence>
<evidence type="ECO:0000256" key="1">
    <source>
        <dbReference type="ARBA" id="ARBA00004613"/>
    </source>
</evidence>
<protein>
    <recommendedName>
        <fullName evidence="6">Fibrinogen C-terminal domain-containing protein</fullName>
    </recommendedName>
</protein>
<keyword evidence="4" id="KW-0325">Glycoprotein</keyword>
<dbReference type="InterPro" id="IPR020837">
    <property type="entry name" value="Fibrinogen_CS"/>
</dbReference>
<dbReference type="GO" id="GO:0030674">
    <property type="term" value="F:protein-macromolecule adaptor activity"/>
    <property type="evidence" value="ECO:0007669"/>
    <property type="project" value="TreeGrafter"/>
</dbReference>
<dbReference type="GO" id="GO:0005201">
    <property type="term" value="F:extracellular matrix structural constituent"/>
    <property type="evidence" value="ECO:0007669"/>
    <property type="project" value="TreeGrafter"/>
</dbReference>
<proteinExistence type="predicted"/>
<evidence type="ECO:0000313" key="8">
    <source>
        <dbReference type="Proteomes" id="UP000579812"/>
    </source>
</evidence>
<evidence type="ECO:0000313" key="7">
    <source>
        <dbReference type="EMBL" id="KAF4112402.1"/>
    </source>
</evidence>
<dbReference type="SMART" id="SM00186">
    <property type="entry name" value="FBG"/>
    <property type="match status" value="1"/>
</dbReference>
<comment type="caution">
    <text evidence="7">The sequence shown here is derived from an EMBL/GenBank/DDBJ whole genome shotgun (WGS) entry which is preliminary data.</text>
</comment>
<comment type="subcellular location">
    <subcellularLocation>
        <location evidence="1">Secreted</location>
    </subcellularLocation>
</comment>
<dbReference type="SUPFAM" id="SSF56496">
    <property type="entry name" value="Fibrinogen C-terminal domain-like"/>
    <property type="match status" value="1"/>
</dbReference>
<feature type="compositionally biased region" description="Basic and acidic residues" evidence="5">
    <location>
        <begin position="75"/>
        <end position="89"/>
    </location>
</feature>
<keyword evidence="3" id="KW-1015">Disulfide bond</keyword>
<name>A0A7J6CZP2_9TELE</name>
<evidence type="ECO:0000259" key="6">
    <source>
        <dbReference type="PROSITE" id="PS51406"/>
    </source>
</evidence>
<accession>A0A7J6CZP2</accession>
<dbReference type="NCBIfam" id="NF040941">
    <property type="entry name" value="GGGWT_bact"/>
    <property type="match status" value="1"/>
</dbReference>
<feature type="region of interest" description="Disordered" evidence="5">
    <location>
        <begin position="60"/>
        <end position="94"/>
    </location>
</feature>
<organism evidence="7 8">
    <name type="scientific">Onychostoma macrolepis</name>
    <dbReference type="NCBI Taxonomy" id="369639"/>
    <lineage>
        <taxon>Eukaryota</taxon>
        <taxon>Metazoa</taxon>
        <taxon>Chordata</taxon>
        <taxon>Craniata</taxon>
        <taxon>Vertebrata</taxon>
        <taxon>Euteleostomi</taxon>
        <taxon>Actinopterygii</taxon>
        <taxon>Neopterygii</taxon>
        <taxon>Teleostei</taxon>
        <taxon>Ostariophysi</taxon>
        <taxon>Cypriniformes</taxon>
        <taxon>Cyprinidae</taxon>
        <taxon>Acrossocheilinae</taxon>
        <taxon>Onychostoma</taxon>
    </lineage>
</organism>
<evidence type="ECO:0000256" key="5">
    <source>
        <dbReference type="SAM" id="MobiDB-lite"/>
    </source>
</evidence>
<dbReference type="GO" id="GO:0042730">
    <property type="term" value="P:fibrinolysis"/>
    <property type="evidence" value="ECO:0007669"/>
    <property type="project" value="TreeGrafter"/>
</dbReference>